<name>A6HCF6_RAT</name>
<dbReference type="EMBL" id="CH473947">
    <property type="protein sequence ID" value="EDM03711.1"/>
    <property type="molecule type" value="Genomic_DNA"/>
</dbReference>
<dbReference type="Proteomes" id="UP000234681">
    <property type="component" value="Chromosome 6"/>
</dbReference>
<evidence type="ECO:0000313" key="2">
    <source>
        <dbReference type="Proteomes" id="UP000234681"/>
    </source>
</evidence>
<evidence type="ECO:0000313" key="1">
    <source>
        <dbReference type="EMBL" id="EDM03711.1"/>
    </source>
</evidence>
<gene>
    <name evidence="1" type="ORF">rCG_62120</name>
</gene>
<dbReference type="AlphaFoldDB" id="A6HCF6"/>
<reference evidence="2" key="1">
    <citation type="submission" date="2005-09" db="EMBL/GenBank/DDBJ databases">
        <authorList>
            <person name="Mural R.J."/>
            <person name="Li P.W."/>
            <person name="Adams M.D."/>
            <person name="Amanatides P.G."/>
            <person name="Baden-Tillson H."/>
            <person name="Barnstead M."/>
            <person name="Chin S.H."/>
            <person name="Dew I."/>
            <person name="Evans C.A."/>
            <person name="Ferriera S."/>
            <person name="Flanigan M."/>
            <person name="Fosler C."/>
            <person name="Glodek A."/>
            <person name="Gu Z."/>
            <person name="Holt R.A."/>
            <person name="Jennings D."/>
            <person name="Kraft C.L."/>
            <person name="Lu F."/>
            <person name="Nguyen T."/>
            <person name="Nusskern D.R."/>
            <person name="Pfannkoch C.M."/>
            <person name="Sitter C."/>
            <person name="Sutton G.G."/>
            <person name="Venter J.C."/>
            <person name="Wang Z."/>
            <person name="Woodage T."/>
            <person name="Zheng X.H."/>
            <person name="Zhong F."/>
        </authorList>
    </citation>
    <scope>NUCLEOTIDE SEQUENCE [LARGE SCALE GENOMIC DNA]</scope>
    <source>
        <strain>BN</strain>
        <strain evidence="2">Sprague-Dawley</strain>
    </source>
</reference>
<organism evidence="1 2">
    <name type="scientific">Rattus norvegicus</name>
    <name type="common">Rat</name>
    <dbReference type="NCBI Taxonomy" id="10116"/>
    <lineage>
        <taxon>Eukaryota</taxon>
        <taxon>Metazoa</taxon>
        <taxon>Chordata</taxon>
        <taxon>Craniata</taxon>
        <taxon>Vertebrata</taxon>
        <taxon>Euteleostomi</taxon>
        <taxon>Mammalia</taxon>
        <taxon>Eutheria</taxon>
        <taxon>Euarchontoglires</taxon>
        <taxon>Glires</taxon>
        <taxon>Rodentia</taxon>
        <taxon>Myomorpha</taxon>
        <taxon>Muroidea</taxon>
        <taxon>Muridae</taxon>
        <taxon>Murinae</taxon>
        <taxon>Rattus</taxon>
    </lineage>
</organism>
<proteinExistence type="predicted"/>
<sequence length="49" mass="5685">MKQKRRMGQNQEQHPLVNGRRVYLKLLSWPSGRLASAHSDTQDADLLRP</sequence>
<accession>A6HCF6</accession>
<protein>
    <submittedName>
        <fullName evidence="1">RCG62120</fullName>
    </submittedName>
</protein>